<organism evidence="4 5">
    <name type="scientific">Paractinoplanes aksuensis</name>
    <dbReference type="NCBI Taxonomy" id="2939490"/>
    <lineage>
        <taxon>Bacteria</taxon>
        <taxon>Bacillati</taxon>
        <taxon>Actinomycetota</taxon>
        <taxon>Actinomycetes</taxon>
        <taxon>Micromonosporales</taxon>
        <taxon>Micromonosporaceae</taxon>
        <taxon>Paractinoplanes</taxon>
    </lineage>
</organism>
<keyword evidence="3" id="KW-0732">Signal</keyword>
<name>A0ABT1DMB0_9ACTN</name>
<feature type="transmembrane region" description="Helical" evidence="2">
    <location>
        <begin position="348"/>
        <end position="370"/>
    </location>
</feature>
<evidence type="ECO:0000256" key="3">
    <source>
        <dbReference type="SAM" id="SignalP"/>
    </source>
</evidence>
<keyword evidence="2" id="KW-0472">Membrane</keyword>
<feature type="chain" id="PRO_5047489903" evidence="3">
    <location>
        <begin position="35"/>
        <end position="379"/>
    </location>
</feature>
<evidence type="ECO:0000256" key="1">
    <source>
        <dbReference type="SAM" id="MobiDB-lite"/>
    </source>
</evidence>
<reference evidence="4 5" key="1">
    <citation type="submission" date="2022-06" db="EMBL/GenBank/DDBJ databases">
        <title>New Species of the Genus Actinoplanes, ActinopZanes ferrugineus.</title>
        <authorList>
            <person name="Ding P."/>
        </authorList>
    </citation>
    <scope>NUCLEOTIDE SEQUENCE [LARGE SCALE GENOMIC DNA]</scope>
    <source>
        <strain evidence="4 5">TRM88003</strain>
    </source>
</reference>
<feature type="region of interest" description="Disordered" evidence="1">
    <location>
        <begin position="311"/>
        <end position="341"/>
    </location>
</feature>
<keyword evidence="2" id="KW-1133">Transmembrane helix</keyword>
<comment type="caution">
    <text evidence="4">The sequence shown here is derived from an EMBL/GenBank/DDBJ whole genome shotgun (WGS) entry which is preliminary data.</text>
</comment>
<evidence type="ECO:0000313" key="4">
    <source>
        <dbReference type="EMBL" id="MCO8271968.1"/>
    </source>
</evidence>
<keyword evidence="2" id="KW-0812">Transmembrane</keyword>
<evidence type="ECO:0000256" key="2">
    <source>
        <dbReference type="SAM" id="Phobius"/>
    </source>
</evidence>
<dbReference type="Proteomes" id="UP001523369">
    <property type="component" value="Unassembled WGS sequence"/>
</dbReference>
<sequence length="379" mass="39602">MNLLKSKLRRATAVAAGTLIGLAGVAFFASPASAHYSGVEGTAKCVDGNWVVNWEVSTDNGKEPGAEKYRFLKVDAQPAGSKLEGIAHTPDDSADPFPHTSNETLKGVQIVDGNAKEASLEIQVKWSDEYVQLQHQYGYVKFDGTCSTAPKPEASLASSCEGVTVTLTNGKDATKDAEFQVEGSKGFKKDVTVKPGEDAATVEIPAENAKKVVVTEKSADKPLLEGKWEKPEDCTPPPSGGDAQVGYEVSCDSILFGIDNSEGDETITLALKPNKGEDVTLVAKPGETKTIEIKGQKGLIVKADVNGEAQTPVNFDKEKPGDCETPATPTPTESAPGEGGGLPVTGPVAGSIAGGAALLLAVGGVLFFLARRRKVNFTA</sequence>
<feature type="compositionally biased region" description="Low complexity" evidence="1">
    <location>
        <begin position="324"/>
        <end position="336"/>
    </location>
</feature>
<dbReference type="RefSeq" id="WP_253238087.1">
    <property type="nucleotide sequence ID" value="NZ_JAMYJR010000014.1"/>
</dbReference>
<proteinExistence type="predicted"/>
<dbReference type="EMBL" id="JAMYJR010000014">
    <property type="protein sequence ID" value="MCO8271968.1"/>
    <property type="molecule type" value="Genomic_DNA"/>
</dbReference>
<dbReference type="CDD" id="cd12087">
    <property type="entry name" value="TM_EGFR-like"/>
    <property type="match status" value="1"/>
</dbReference>
<gene>
    <name evidence="4" type="ORF">M1L60_15340</name>
</gene>
<protein>
    <submittedName>
        <fullName evidence="4">Cell wall anchor protein</fullName>
    </submittedName>
</protein>
<feature type="signal peptide" evidence="3">
    <location>
        <begin position="1"/>
        <end position="34"/>
    </location>
</feature>
<accession>A0ABT1DMB0</accession>
<evidence type="ECO:0000313" key="5">
    <source>
        <dbReference type="Proteomes" id="UP001523369"/>
    </source>
</evidence>
<keyword evidence="5" id="KW-1185">Reference proteome</keyword>